<organism evidence="2 3">
    <name type="scientific">Meganyctiphanes norvegica</name>
    <name type="common">Northern krill</name>
    <name type="synonym">Thysanopoda norvegica</name>
    <dbReference type="NCBI Taxonomy" id="48144"/>
    <lineage>
        <taxon>Eukaryota</taxon>
        <taxon>Metazoa</taxon>
        <taxon>Ecdysozoa</taxon>
        <taxon>Arthropoda</taxon>
        <taxon>Crustacea</taxon>
        <taxon>Multicrustacea</taxon>
        <taxon>Malacostraca</taxon>
        <taxon>Eumalacostraca</taxon>
        <taxon>Eucarida</taxon>
        <taxon>Euphausiacea</taxon>
        <taxon>Euphausiidae</taxon>
        <taxon>Meganyctiphanes</taxon>
    </lineage>
</organism>
<evidence type="ECO:0000313" key="2">
    <source>
        <dbReference type="EMBL" id="CAL4062968.1"/>
    </source>
</evidence>
<gene>
    <name evidence="2" type="ORF">MNOR_LOCUS2983</name>
</gene>
<sequence length="544" mass="62704">MAETKFDIKSFYQETCSVDNEQHIRELCLTLKQLPSKAFFKFVNKHVKLTFSNRYYGLSIDKQVLFATDCCDDPYMQLGLMCFRPFFRKLGHFECSVRENFMIAINEIVVVNYIPYVEGHLFNAYILLHLIHKVHENGEFSRIQSRFCTTDEIEDLTDELYAKLIDLFANLILIVIKCMNFEHVRNVLLVSNEIVHFFDIFFEKLEYIADFRTDYKRRPLIEKSEMSSISVITNCILLFQSKLLASSIYSAHWSNVICRMEKLRDHITFFSLPTSSGTSLQRFLTERAYGSFNTNLTKQLYNVTNNIREISISERSTDITVTDITVRDSLAAFRQDISLLVQHLNHICYSCNIKDIVLKDLYAVDVRYIPNAIVDINVDDFTDEDLYSSPRGSELDSNSETEGETDYLDSNEERSTNGSEDSNSETDGETDDLDSNEEQSTNGSEDSNSETEGETDDLDSNEELFTNGNEDLNSETKGETDDLYSDNECSTNRSEVLACPSPREIHMSELPSSRMPRFAMASTVRQNSYNYVYSETDRNSEHIV</sequence>
<feature type="compositionally biased region" description="Acidic residues" evidence="1">
    <location>
        <begin position="422"/>
        <end position="437"/>
    </location>
</feature>
<evidence type="ECO:0000313" key="3">
    <source>
        <dbReference type="Proteomes" id="UP001497623"/>
    </source>
</evidence>
<dbReference type="EMBL" id="CAXKWB010000974">
    <property type="protein sequence ID" value="CAL4062968.1"/>
    <property type="molecule type" value="Genomic_DNA"/>
</dbReference>
<name>A0AAV2PT67_MEGNR</name>
<protein>
    <submittedName>
        <fullName evidence="2">Uncharacterized protein</fullName>
    </submittedName>
</protein>
<feature type="compositionally biased region" description="Acidic residues" evidence="1">
    <location>
        <begin position="397"/>
        <end position="410"/>
    </location>
</feature>
<comment type="caution">
    <text evidence="2">The sequence shown here is derived from an EMBL/GenBank/DDBJ whole genome shotgun (WGS) entry which is preliminary data.</text>
</comment>
<reference evidence="2 3" key="1">
    <citation type="submission" date="2024-05" db="EMBL/GenBank/DDBJ databases">
        <authorList>
            <person name="Wallberg A."/>
        </authorList>
    </citation>
    <scope>NUCLEOTIDE SEQUENCE [LARGE SCALE GENOMIC DNA]</scope>
</reference>
<feature type="compositionally biased region" description="Acidic residues" evidence="1">
    <location>
        <begin position="447"/>
        <end position="462"/>
    </location>
</feature>
<dbReference type="Proteomes" id="UP001497623">
    <property type="component" value="Unassembled WGS sequence"/>
</dbReference>
<keyword evidence="3" id="KW-1185">Reference proteome</keyword>
<proteinExistence type="predicted"/>
<accession>A0AAV2PT67</accession>
<evidence type="ECO:0000256" key="1">
    <source>
        <dbReference type="SAM" id="MobiDB-lite"/>
    </source>
</evidence>
<dbReference type="AlphaFoldDB" id="A0AAV2PT67"/>
<feature type="region of interest" description="Disordered" evidence="1">
    <location>
        <begin position="387"/>
        <end position="496"/>
    </location>
</feature>